<dbReference type="Proteomes" id="UP001516023">
    <property type="component" value="Unassembled WGS sequence"/>
</dbReference>
<dbReference type="SUPFAM" id="SSF46785">
    <property type="entry name" value="Winged helix' DNA-binding domain"/>
    <property type="match status" value="1"/>
</dbReference>
<protein>
    <recommendedName>
        <fullName evidence="7">HSF-type DNA-binding domain-containing protein</fullName>
    </recommendedName>
</protein>
<comment type="similarity">
    <text evidence="4">Belongs to the HSF family.</text>
</comment>
<gene>
    <name evidence="8" type="ORF">HJC23_011006</name>
</gene>
<feature type="compositionally biased region" description="Polar residues" evidence="5">
    <location>
        <begin position="1"/>
        <end position="11"/>
    </location>
</feature>
<comment type="caution">
    <text evidence="8">The sequence shown here is derived from an EMBL/GenBank/DDBJ whole genome shotgun (WGS) entry which is preliminary data.</text>
</comment>
<dbReference type="GO" id="GO:0003677">
    <property type="term" value="F:DNA binding"/>
    <property type="evidence" value="ECO:0007669"/>
    <property type="project" value="UniProtKB-KW"/>
</dbReference>
<evidence type="ECO:0000259" key="7">
    <source>
        <dbReference type="SMART" id="SM00415"/>
    </source>
</evidence>
<keyword evidence="3" id="KW-0539">Nucleus</keyword>
<proteinExistence type="inferred from homology"/>
<dbReference type="PRINTS" id="PR00056">
    <property type="entry name" value="HSFDOMAIN"/>
</dbReference>
<feature type="compositionally biased region" description="Basic and acidic residues" evidence="5">
    <location>
        <begin position="267"/>
        <end position="281"/>
    </location>
</feature>
<feature type="compositionally biased region" description="Polar residues" evidence="5">
    <location>
        <begin position="309"/>
        <end position="323"/>
    </location>
</feature>
<keyword evidence="2" id="KW-0238">DNA-binding</keyword>
<dbReference type="AlphaFoldDB" id="A0ABD3PYE9"/>
<evidence type="ECO:0000313" key="9">
    <source>
        <dbReference type="Proteomes" id="UP001516023"/>
    </source>
</evidence>
<dbReference type="Gene3D" id="1.10.10.10">
    <property type="entry name" value="Winged helix-like DNA-binding domain superfamily/Winged helix DNA-binding domain"/>
    <property type="match status" value="1"/>
</dbReference>
<keyword evidence="9" id="KW-1185">Reference proteome</keyword>
<name>A0ABD3PYE9_9STRA</name>
<organism evidence="8 9">
    <name type="scientific">Cyclotella cryptica</name>
    <dbReference type="NCBI Taxonomy" id="29204"/>
    <lineage>
        <taxon>Eukaryota</taxon>
        <taxon>Sar</taxon>
        <taxon>Stramenopiles</taxon>
        <taxon>Ochrophyta</taxon>
        <taxon>Bacillariophyta</taxon>
        <taxon>Coscinodiscophyceae</taxon>
        <taxon>Thalassiosirophycidae</taxon>
        <taxon>Stephanodiscales</taxon>
        <taxon>Stephanodiscaceae</taxon>
        <taxon>Cyclotella</taxon>
    </lineage>
</organism>
<feature type="compositionally biased region" description="Basic and acidic residues" evidence="5">
    <location>
        <begin position="324"/>
        <end position="336"/>
    </location>
</feature>
<feature type="domain" description="HSF-type DNA-binding" evidence="7">
    <location>
        <begin position="46"/>
        <end position="145"/>
    </location>
</feature>
<evidence type="ECO:0000256" key="6">
    <source>
        <dbReference type="SAM" id="Phobius"/>
    </source>
</evidence>
<dbReference type="InterPro" id="IPR036390">
    <property type="entry name" value="WH_DNA-bd_sf"/>
</dbReference>
<dbReference type="GO" id="GO:0005634">
    <property type="term" value="C:nucleus"/>
    <property type="evidence" value="ECO:0007669"/>
    <property type="project" value="UniProtKB-SubCell"/>
</dbReference>
<feature type="region of interest" description="Disordered" evidence="5">
    <location>
        <begin position="1"/>
        <end position="38"/>
    </location>
</feature>
<evidence type="ECO:0000256" key="2">
    <source>
        <dbReference type="ARBA" id="ARBA00023125"/>
    </source>
</evidence>
<sequence length="647" mass="72559">MSTIKASTVSVDGSPAHDAFCPSPSSAAPPSVPDKKMESGKHAAAFADTFPAKTHHLVTQLTETDPQVVTFSPDGAAFYIYDQVEFAQKYLPQYFKHSNYGSFVRQLNLYGFTSSRLKWNSDVIVWTHEFFHRDRREDVCSIKRSKNKAKVASTPKTVPREVPRPSSTPVSDDAESISPSCHANGNGSYHGNGHHDGQDFLRKFSMNIESEFAYLKQQNRFLEQKLDILLKITLNPGGAEGFRAGEKRRRFDVPHSRNMEYTHPSSRHYDECKYSESDPRFSSHNSGESKYSEDQQYHPNDFEPLPYKTSDSSQSFSTGTPYQKKSEYPQDNQRKNDTFSEFIDVMLTDDDPDCGVSDQKSDNREESDLATGARELAGDVSRQEEFKQDTDLEDETLTEAIGTILQQGLSDDQYLFNTSFDMNECLPINSYHGTCNAGAPGFVTMSNRVMDKSSGPEPVFSSDDAGENARDIEEGNLPVGVAVISAEVVPNEQDLINEAERKALQRELDRERQKKKNRRRIIYVLSFLLVAIICVFVAWPLVVIKRSTAMERAEYHADMSSEDHENDRLHADIFDDMLTNESIADYDSVGQDHELTKNENPSSQTRSGSMPVMSHRVSPFPPDPSGSSSFSVTIAGTEFSCSQSSPR</sequence>
<feature type="region of interest" description="Disordered" evidence="5">
    <location>
        <begin position="589"/>
        <end position="632"/>
    </location>
</feature>
<keyword evidence="6" id="KW-0472">Membrane</keyword>
<comment type="subcellular location">
    <subcellularLocation>
        <location evidence="1">Nucleus</location>
    </subcellularLocation>
</comment>
<feature type="region of interest" description="Disordered" evidence="5">
    <location>
        <begin position="237"/>
        <end position="336"/>
    </location>
</feature>
<dbReference type="PANTHER" id="PTHR10015:SF206">
    <property type="entry name" value="HSF-TYPE DNA-BINDING DOMAIN-CONTAINING PROTEIN"/>
    <property type="match status" value="1"/>
</dbReference>
<feature type="compositionally biased region" description="Polar residues" evidence="5">
    <location>
        <begin position="598"/>
        <end position="608"/>
    </location>
</feature>
<reference evidence="8 9" key="1">
    <citation type="journal article" date="2020" name="G3 (Bethesda)">
        <title>Improved Reference Genome for Cyclotella cryptica CCMP332, a Model for Cell Wall Morphogenesis, Salinity Adaptation, and Lipid Production in Diatoms (Bacillariophyta).</title>
        <authorList>
            <person name="Roberts W.R."/>
            <person name="Downey K.M."/>
            <person name="Ruck E.C."/>
            <person name="Traller J.C."/>
            <person name="Alverson A.J."/>
        </authorList>
    </citation>
    <scope>NUCLEOTIDE SEQUENCE [LARGE SCALE GENOMIC DNA]</scope>
    <source>
        <strain evidence="8 9">CCMP332</strain>
    </source>
</reference>
<keyword evidence="6" id="KW-0812">Transmembrane</keyword>
<feature type="compositionally biased region" description="Basic and acidic residues" evidence="5">
    <location>
        <begin position="243"/>
        <end position="260"/>
    </location>
</feature>
<feature type="region of interest" description="Disordered" evidence="5">
    <location>
        <begin position="348"/>
        <end position="370"/>
    </location>
</feature>
<dbReference type="EMBL" id="JABMIG020000096">
    <property type="protein sequence ID" value="KAL3792993.1"/>
    <property type="molecule type" value="Genomic_DNA"/>
</dbReference>
<dbReference type="PANTHER" id="PTHR10015">
    <property type="entry name" value="HEAT SHOCK TRANSCRIPTION FACTOR"/>
    <property type="match status" value="1"/>
</dbReference>
<evidence type="ECO:0000256" key="5">
    <source>
        <dbReference type="SAM" id="MobiDB-lite"/>
    </source>
</evidence>
<feature type="transmembrane region" description="Helical" evidence="6">
    <location>
        <begin position="521"/>
        <end position="542"/>
    </location>
</feature>
<evidence type="ECO:0000256" key="4">
    <source>
        <dbReference type="RuleBase" id="RU004020"/>
    </source>
</evidence>
<evidence type="ECO:0000256" key="1">
    <source>
        <dbReference type="ARBA" id="ARBA00004123"/>
    </source>
</evidence>
<feature type="region of interest" description="Disordered" evidence="5">
    <location>
        <begin position="150"/>
        <end position="194"/>
    </location>
</feature>
<dbReference type="InterPro" id="IPR036388">
    <property type="entry name" value="WH-like_DNA-bd_sf"/>
</dbReference>
<dbReference type="Pfam" id="PF00447">
    <property type="entry name" value="HSF_DNA-bind"/>
    <property type="match status" value="1"/>
</dbReference>
<evidence type="ECO:0000313" key="8">
    <source>
        <dbReference type="EMBL" id="KAL3792993.1"/>
    </source>
</evidence>
<keyword evidence="6" id="KW-1133">Transmembrane helix</keyword>
<accession>A0ABD3PYE9</accession>
<evidence type="ECO:0000256" key="3">
    <source>
        <dbReference type="ARBA" id="ARBA00023242"/>
    </source>
</evidence>
<dbReference type="InterPro" id="IPR000232">
    <property type="entry name" value="HSF_DNA-bd"/>
</dbReference>
<dbReference type="SMART" id="SM00415">
    <property type="entry name" value="HSF"/>
    <property type="match status" value="1"/>
</dbReference>